<evidence type="ECO:0000313" key="1">
    <source>
        <dbReference type="EMBL" id="MCY1010193.1"/>
    </source>
</evidence>
<keyword evidence="2" id="KW-1185">Reference proteome</keyword>
<accession>A0A9X3ETY3</accession>
<organism evidence="1 2">
    <name type="scientific">Nannocystis pusilla</name>
    <dbReference type="NCBI Taxonomy" id="889268"/>
    <lineage>
        <taxon>Bacteria</taxon>
        <taxon>Pseudomonadati</taxon>
        <taxon>Myxococcota</taxon>
        <taxon>Polyangia</taxon>
        <taxon>Nannocystales</taxon>
        <taxon>Nannocystaceae</taxon>
        <taxon>Nannocystis</taxon>
    </lineage>
</organism>
<dbReference type="EMBL" id="JAPNKE010000002">
    <property type="protein sequence ID" value="MCY1010193.1"/>
    <property type="molecule type" value="Genomic_DNA"/>
</dbReference>
<dbReference type="AlphaFoldDB" id="A0A9X3ETY3"/>
<comment type="caution">
    <text evidence="1">The sequence shown here is derived from an EMBL/GenBank/DDBJ whole genome shotgun (WGS) entry which is preliminary data.</text>
</comment>
<reference evidence="1" key="1">
    <citation type="submission" date="2022-11" db="EMBL/GenBank/DDBJ databases">
        <title>Minimal conservation of predation-associated metabolite biosynthetic gene clusters underscores biosynthetic potential of Myxococcota including descriptions for ten novel species: Archangium lansinium sp. nov., Myxococcus landrumus sp. nov., Nannocystis bai.</title>
        <authorList>
            <person name="Ahearne A."/>
            <person name="Stevens C."/>
            <person name="Phillips K."/>
        </authorList>
    </citation>
    <scope>NUCLEOTIDE SEQUENCE</scope>
    <source>
        <strain evidence="1">Na p29</strain>
    </source>
</reference>
<evidence type="ECO:0000313" key="2">
    <source>
        <dbReference type="Proteomes" id="UP001150924"/>
    </source>
</evidence>
<protein>
    <submittedName>
        <fullName evidence="1">Uncharacterized protein</fullName>
    </submittedName>
</protein>
<name>A0A9X3ETY3_9BACT</name>
<dbReference type="Proteomes" id="UP001150924">
    <property type="component" value="Unassembled WGS sequence"/>
</dbReference>
<proteinExistence type="predicted"/>
<sequence length="67" mass="7829">MFNRQWLVANEFDRVVPTEAPTRVTHPSQASGPWAYIEWDRRTLAEVTGQPHLVVPVMEQLSRRPSW</sequence>
<gene>
    <name evidence="1" type="ORF">OV079_32430</name>
</gene>